<sequence>MQRQVQAEATEKGKHPSQRLAVDLAHACYATGKADEGAKIMRQVAAENHEDPHLIGHITQVFERTGQSDAGKAILDEVGKEIIELNNRGVMAARSGDLAGAVPLLIRAAEQVPNLQFLVNAAKAIYTLMDQKGWDNDLAARALGYLQRAQRKDRKSAKVASARQLYMTVAKKYGMPIKNS</sequence>
<name>A0A7D5NFS9_9PROT</name>
<gene>
    <name evidence="1" type="ORF">HWD57_18590</name>
</gene>
<dbReference type="SUPFAM" id="SSF48452">
    <property type="entry name" value="TPR-like"/>
    <property type="match status" value="1"/>
</dbReference>
<evidence type="ECO:0008006" key="3">
    <source>
        <dbReference type="Google" id="ProtNLM"/>
    </source>
</evidence>
<proteinExistence type="predicted"/>
<evidence type="ECO:0000313" key="1">
    <source>
        <dbReference type="EMBL" id="QLH51588.1"/>
    </source>
</evidence>
<dbReference type="InterPro" id="IPR011990">
    <property type="entry name" value="TPR-like_helical_dom_sf"/>
</dbReference>
<dbReference type="AlphaFoldDB" id="A0A7D5NFS9"/>
<protein>
    <recommendedName>
        <fullName evidence="3">Tetratricopeptide repeat protein</fullName>
    </recommendedName>
</protein>
<organism evidence="1 2">
    <name type="scientific">Candidatus Accumulibacter cognatus</name>
    <dbReference type="NCBI Taxonomy" id="2954383"/>
    <lineage>
        <taxon>Bacteria</taxon>
        <taxon>Pseudomonadati</taxon>
        <taxon>Pseudomonadota</taxon>
        <taxon>Betaproteobacteria</taxon>
        <taxon>Candidatus Accumulibacter</taxon>
    </lineage>
</organism>
<dbReference type="KEGG" id="acog:HWD57_18590"/>
<dbReference type="Gene3D" id="1.25.40.10">
    <property type="entry name" value="Tetratricopeptide repeat domain"/>
    <property type="match status" value="1"/>
</dbReference>
<dbReference type="Proteomes" id="UP000509684">
    <property type="component" value="Chromosome"/>
</dbReference>
<evidence type="ECO:0000313" key="2">
    <source>
        <dbReference type="Proteomes" id="UP000509684"/>
    </source>
</evidence>
<accession>A0A7D5NFS9</accession>
<reference evidence="1 2" key="1">
    <citation type="journal article" date="2019" name="Microbiome">
        <title>Annotated bacterial chromosomes from frame-shift-corrected long-read metagenomic data.</title>
        <authorList>
            <person name="Arumugam K."/>
            <person name="Bagci C."/>
            <person name="Bessarab I."/>
            <person name="Beier S."/>
            <person name="Buchfink B."/>
            <person name="Gorska A."/>
            <person name="Qiu G."/>
            <person name="Huson D.H."/>
            <person name="Williams R.B.H."/>
        </authorList>
    </citation>
    <scope>NUCLEOTIDE SEQUENCE [LARGE SCALE GENOMIC DNA]</scope>
    <source>
        <strain evidence="1">SSA1</strain>
    </source>
</reference>
<dbReference type="EMBL" id="CP058708">
    <property type="protein sequence ID" value="QLH51588.1"/>
    <property type="molecule type" value="Genomic_DNA"/>
</dbReference>